<dbReference type="AlphaFoldDB" id="A0AAD9KAL4"/>
<comment type="caution">
    <text evidence="1">The sequence shown here is derived from an EMBL/GenBank/DDBJ whole genome shotgun (WGS) entry which is preliminary data.</text>
</comment>
<dbReference type="Proteomes" id="UP001209878">
    <property type="component" value="Unassembled WGS sequence"/>
</dbReference>
<keyword evidence="2" id="KW-1185">Reference proteome</keyword>
<protein>
    <submittedName>
        <fullName evidence="1">Uncharacterized protein</fullName>
    </submittedName>
</protein>
<reference evidence="1" key="1">
    <citation type="journal article" date="2023" name="Mol. Biol. Evol.">
        <title>Third-Generation Sequencing Reveals the Adaptive Role of the Epigenome in Three Deep-Sea Polychaetes.</title>
        <authorList>
            <person name="Perez M."/>
            <person name="Aroh O."/>
            <person name="Sun Y."/>
            <person name="Lan Y."/>
            <person name="Juniper S.K."/>
            <person name="Young C.R."/>
            <person name="Angers B."/>
            <person name="Qian P.Y."/>
        </authorList>
    </citation>
    <scope>NUCLEOTIDE SEQUENCE</scope>
    <source>
        <strain evidence="1">R07B-5</strain>
    </source>
</reference>
<sequence>MSQDIRDALLDTLECAKIESDPDLDYLREQPSNIQSFDLVAQATHFLSLYYSNVKDDDIVMVTVIFNALLEIVSVTKQVVVFKDVFTSGILLQGNTKNQMVVFDMRVCDYINVILMAVPGQVSVVDWTDHADRGCFIRRIKMLQAIAQFTEAMVEEDIPGTKDVRPLGVAKVTTPLLLGLPVCRD</sequence>
<gene>
    <name evidence="1" type="ORF">NP493_1263g00024</name>
</gene>
<evidence type="ECO:0000313" key="2">
    <source>
        <dbReference type="Proteomes" id="UP001209878"/>
    </source>
</evidence>
<evidence type="ECO:0000313" key="1">
    <source>
        <dbReference type="EMBL" id="KAK2167744.1"/>
    </source>
</evidence>
<accession>A0AAD9KAL4</accession>
<name>A0AAD9KAL4_RIDPI</name>
<proteinExistence type="predicted"/>
<organism evidence="1 2">
    <name type="scientific">Ridgeia piscesae</name>
    <name type="common">Tubeworm</name>
    <dbReference type="NCBI Taxonomy" id="27915"/>
    <lineage>
        <taxon>Eukaryota</taxon>
        <taxon>Metazoa</taxon>
        <taxon>Spiralia</taxon>
        <taxon>Lophotrochozoa</taxon>
        <taxon>Annelida</taxon>
        <taxon>Polychaeta</taxon>
        <taxon>Sedentaria</taxon>
        <taxon>Canalipalpata</taxon>
        <taxon>Sabellida</taxon>
        <taxon>Siboglinidae</taxon>
        <taxon>Ridgeia</taxon>
    </lineage>
</organism>
<dbReference type="EMBL" id="JAODUO010001261">
    <property type="protein sequence ID" value="KAK2167744.1"/>
    <property type="molecule type" value="Genomic_DNA"/>
</dbReference>